<feature type="transmembrane region" description="Helical" evidence="1">
    <location>
        <begin position="133"/>
        <end position="150"/>
    </location>
</feature>
<dbReference type="PANTHER" id="PTHR22911">
    <property type="entry name" value="ACYL-MALONYL CONDENSING ENZYME-RELATED"/>
    <property type="match status" value="1"/>
</dbReference>
<dbReference type="Pfam" id="PF00892">
    <property type="entry name" value="EamA"/>
    <property type="match status" value="2"/>
</dbReference>
<feature type="transmembrane region" description="Helical" evidence="1">
    <location>
        <begin position="76"/>
        <end position="97"/>
    </location>
</feature>
<dbReference type="InterPro" id="IPR037185">
    <property type="entry name" value="EmrE-like"/>
</dbReference>
<dbReference type="RefSeq" id="WP_108371984.1">
    <property type="nucleotide sequence ID" value="NZ_CP028811.1"/>
</dbReference>
<evidence type="ECO:0000313" key="3">
    <source>
        <dbReference type="EMBL" id="AWA30724.1"/>
    </source>
</evidence>
<protein>
    <submittedName>
        <fullName evidence="3">EamA family transporter</fullName>
    </submittedName>
</protein>
<dbReference type="Gene3D" id="1.10.3730.20">
    <property type="match status" value="1"/>
</dbReference>
<keyword evidence="1" id="KW-1133">Transmembrane helix</keyword>
<dbReference type="OrthoDB" id="369870at2"/>
<evidence type="ECO:0000256" key="1">
    <source>
        <dbReference type="SAM" id="Phobius"/>
    </source>
</evidence>
<feature type="transmembrane region" description="Helical" evidence="1">
    <location>
        <begin position="7"/>
        <end position="24"/>
    </location>
</feature>
<dbReference type="GO" id="GO:0016020">
    <property type="term" value="C:membrane"/>
    <property type="evidence" value="ECO:0007669"/>
    <property type="project" value="InterPro"/>
</dbReference>
<dbReference type="AlphaFoldDB" id="A0A2S0RGD2"/>
<feature type="domain" description="EamA" evidence="2">
    <location>
        <begin position="6"/>
        <end position="149"/>
    </location>
</feature>
<dbReference type="PANTHER" id="PTHR22911:SF137">
    <property type="entry name" value="SOLUTE CARRIER FAMILY 35 MEMBER G2-RELATED"/>
    <property type="match status" value="1"/>
</dbReference>
<dbReference type="InterPro" id="IPR000620">
    <property type="entry name" value="EamA_dom"/>
</dbReference>
<feature type="transmembrane region" description="Helical" evidence="1">
    <location>
        <begin position="179"/>
        <end position="199"/>
    </location>
</feature>
<dbReference type="KEGG" id="fmg:HYN48_11870"/>
<keyword evidence="1" id="KW-0472">Membrane</keyword>
<dbReference type="Proteomes" id="UP000244193">
    <property type="component" value="Chromosome"/>
</dbReference>
<name>A0A2S0RGD2_9FLAO</name>
<reference evidence="3 4" key="1">
    <citation type="submission" date="2018-04" db="EMBL/GenBank/DDBJ databases">
        <title>Genome sequencing of Flavobacterium sp. HYN0048.</title>
        <authorList>
            <person name="Yi H."/>
            <person name="Baek C."/>
        </authorList>
    </citation>
    <scope>NUCLEOTIDE SEQUENCE [LARGE SCALE GENOMIC DNA]</scope>
    <source>
        <strain evidence="3 4">HYN0048</strain>
    </source>
</reference>
<evidence type="ECO:0000259" key="2">
    <source>
        <dbReference type="Pfam" id="PF00892"/>
    </source>
</evidence>
<feature type="transmembrane region" description="Helical" evidence="1">
    <location>
        <begin position="109"/>
        <end position="126"/>
    </location>
</feature>
<dbReference type="EMBL" id="CP028811">
    <property type="protein sequence ID" value="AWA30724.1"/>
    <property type="molecule type" value="Genomic_DNA"/>
</dbReference>
<feature type="transmembrane region" description="Helical" evidence="1">
    <location>
        <begin position="211"/>
        <end position="234"/>
    </location>
</feature>
<organism evidence="3 4">
    <name type="scientific">Flavobacterium magnum</name>
    <dbReference type="NCBI Taxonomy" id="2162713"/>
    <lineage>
        <taxon>Bacteria</taxon>
        <taxon>Pseudomonadati</taxon>
        <taxon>Bacteroidota</taxon>
        <taxon>Flavobacteriia</taxon>
        <taxon>Flavobacteriales</taxon>
        <taxon>Flavobacteriaceae</taxon>
        <taxon>Flavobacterium</taxon>
    </lineage>
</organism>
<proteinExistence type="predicted"/>
<gene>
    <name evidence="3" type="ORF">HYN48_11870</name>
</gene>
<dbReference type="SUPFAM" id="SSF103481">
    <property type="entry name" value="Multidrug resistance efflux transporter EmrE"/>
    <property type="match status" value="2"/>
</dbReference>
<evidence type="ECO:0000313" key="4">
    <source>
        <dbReference type="Proteomes" id="UP000244193"/>
    </source>
</evidence>
<keyword evidence="4" id="KW-1185">Reference proteome</keyword>
<feature type="domain" description="EamA" evidence="2">
    <location>
        <begin position="157"/>
        <end position="286"/>
    </location>
</feature>
<keyword evidence="1" id="KW-0812">Transmembrane</keyword>
<sequence length="302" mass="34326">MRFNKYYAAALTAFIMWGFFSLVLKPLHDYPSMDILFYRIFFAVALLLGINLIFRRSVLKNDLQVLKAMSGPEQKALLLMTAAGGILLTANWFIFIYAMNHVSMKSASFAYLICPILTTILAFFILREKLNKLQWSAIALSVVSCVLLSYGSLRDLMFSLVIALTFALYLIIQRRYSRFDRLVVLSVQIMITAVLLLPLFPTYGGAVPTAWTFYVLIGVIAVFFTIIPLFLNLFALKGMDSSAVGILMYINPMINFLLAVFWYHEKVTHLEAVAYGLILLSVVVFNSKILFRKKMPLTRRDA</sequence>
<feature type="transmembrane region" description="Helical" evidence="1">
    <location>
        <begin position="246"/>
        <end position="264"/>
    </location>
</feature>
<feature type="transmembrane region" description="Helical" evidence="1">
    <location>
        <begin position="270"/>
        <end position="291"/>
    </location>
</feature>
<feature type="transmembrane region" description="Helical" evidence="1">
    <location>
        <begin position="36"/>
        <end position="55"/>
    </location>
</feature>
<accession>A0A2S0RGD2</accession>
<feature type="transmembrane region" description="Helical" evidence="1">
    <location>
        <begin position="156"/>
        <end position="172"/>
    </location>
</feature>